<reference evidence="1 2" key="1">
    <citation type="submission" date="2018-06" db="EMBL/GenBank/DDBJ databases">
        <authorList>
            <consortium name="Pathogen Informatics"/>
            <person name="Doyle S."/>
        </authorList>
    </citation>
    <scope>NUCLEOTIDE SEQUENCE [LARGE SCALE GENOMIC DNA]</scope>
    <source>
        <strain evidence="1 2">NCTC11661</strain>
    </source>
</reference>
<accession>A0A380ZT99</accession>
<proteinExistence type="predicted"/>
<gene>
    <name evidence="1" type="ORF">NCTC11661_01702</name>
</gene>
<evidence type="ECO:0000313" key="2">
    <source>
        <dbReference type="Proteomes" id="UP000255515"/>
    </source>
</evidence>
<evidence type="ECO:0000313" key="1">
    <source>
        <dbReference type="EMBL" id="SUV52563.1"/>
    </source>
</evidence>
<dbReference type="RefSeq" id="WP_002664929.1">
    <property type="nucleotide sequence ID" value="NZ_UFTJ01000003.1"/>
</dbReference>
<name>A0A380ZT99_9FLAO</name>
<protein>
    <submittedName>
        <fullName evidence="1">Uncharacterized protein</fullName>
    </submittedName>
</protein>
<organism evidence="1 2">
    <name type="scientific">Bergeyella zoohelcum</name>
    <dbReference type="NCBI Taxonomy" id="1015"/>
    <lineage>
        <taxon>Bacteria</taxon>
        <taxon>Pseudomonadati</taxon>
        <taxon>Bacteroidota</taxon>
        <taxon>Flavobacteriia</taxon>
        <taxon>Flavobacteriales</taxon>
        <taxon>Weeksellaceae</taxon>
        <taxon>Bergeyella</taxon>
    </lineage>
</organism>
<dbReference type="Proteomes" id="UP000255515">
    <property type="component" value="Unassembled WGS sequence"/>
</dbReference>
<dbReference type="AlphaFoldDB" id="A0A380ZT99"/>
<dbReference type="EMBL" id="UFTJ01000003">
    <property type="protein sequence ID" value="SUV52563.1"/>
    <property type="molecule type" value="Genomic_DNA"/>
</dbReference>
<sequence>MKKIFFLLLLSTQILFSQSLIKENISWNIVGESVFYKYENTMFRVVFTDYTAEKWEIFKKEYASKNTSEIKTDIHLKFPHFYTYKSYPFAKDLYDHIFYYYVEMKGKIVEIVFSSVDRVPKTAVDTAFFDFLMAGKLDTLPIEHKGEINFLGRIIPKNKNWKWVQIDRLADETTGEQMNWSVHSSLEKAKDANAMQLQKATLRFQNPPQGNQVKLVSDKEEEMLFEAIPTKVRKLIYSITSENNTPQEYITYVIAQKVRGKNMACVMSFYPWGNYSEKNLPPMLASFLEAK</sequence>